<dbReference type="SUPFAM" id="SSF52047">
    <property type="entry name" value="RNI-like"/>
    <property type="match status" value="1"/>
</dbReference>
<protein>
    <recommendedName>
        <fullName evidence="3">Disease resistance RPP13-like protein 1</fullName>
    </recommendedName>
</protein>
<gene>
    <name evidence="1" type="ORF">FEM48_Zijuj10G0009300</name>
</gene>
<evidence type="ECO:0000313" key="2">
    <source>
        <dbReference type="Proteomes" id="UP000813462"/>
    </source>
</evidence>
<accession>A0A978UKC1</accession>
<dbReference type="EMBL" id="JAEACU010000010">
    <property type="protein sequence ID" value="KAH7515273.1"/>
    <property type="molecule type" value="Genomic_DNA"/>
</dbReference>
<name>A0A978UKC1_ZIZJJ</name>
<sequence>MYNDDRVKKHFELKPWVDISEIFDISMATKTVLTAVTDDHPASESLSYDNKDLDWLQNRLKEDVNIANLCQRLENYPPSKLFISNNLMELQVCIKSFTTNGKFASLESLSFSLTSTWKEWNLIGVGVKDGEVFPKLQELCIGDCDQLITGDLPSDLVSLPKLLVIGRTKEAIIESLLLRTQVLQHLELGECKKVVMVQNQ</sequence>
<evidence type="ECO:0008006" key="3">
    <source>
        <dbReference type="Google" id="ProtNLM"/>
    </source>
</evidence>
<comment type="caution">
    <text evidence="1">The sequence shown here is derived from an EMBL/GenBank/DDBJ whole genome shotgun (WGS) entry which is preliminary data.</text>
</comment>
<evidence type="ECO:0000313" key="1">
    <source>
        <dbReference type="EMBL" id="KAH7515273.1"/>
    </source>
</evidence>
<dbReference type="Proteomes" id="UP000813462">
    <property type="component" value="Unassembled WGS sequence"/>
</dbReference>
<reference evidence="1" key="1">
    <citation type="journal article" date="2021" name="Front. Plant Sci.">
        <title>Chromosome-Scale Genome Assembly for Chinese Sour Jujube and Insights Into Its Genome Evolution and Domestication Signature.</title>
        <authorList>
            <person name="Shen L.-Y."/>
            <person name="Luo H."/>
            <person name="Wang X.-L."/>
            <person name="Wang X.-M."/>
            <person name="Qiu X.-J."/>
            <person name="Liu H."/>
            <person name="Zhou S.-S."/>
            <person name="Jia K.-H."/>
            <person name="Nie S."/>
            <person name="Bao Y.-T."/>
            <person name="Zhang R.-G."/>
            <person name="Yun Q.-Z."/>
            <person name="Chai Y.-H."/>
            <person name="Lu J.-Y."/>
            <person name="Li Y."/>
            <person name="Zhao S.-W."/>
            <person name="Mao J.-F."/>
            <person name="Jia S.-G."/>
            <person name="Mao Y.-M."/>
        </authorList>
    </citation>
    <scope>NUCLEOTIDE SEQUENCE</scope>
    <source>
        <strain evidence="1">AT0</strain>
        <tissue evidence="1">Leaf</tissue>
    </source>
</reference>
<proteinExistence type="predicted"/>
<dbReference type="AlphaFoldDB" id="A0A978UKC1"/>
<organism evidence="1 2">
    <name type="scientific">Ziziphus jujuba var. spinosa</name>
    <dbReference type="NCBI Taxonomy" id="714518"/>
    <lineage>
        <taxon>Eukaryota</taxon>
        <taxon>Viridiplantae</taxon>
        <taxon>Streptophyta</taxon>
        <taxon>Embryophyta</taxon>
        <taxon>Tracheophyta</taxon>
        <taxon>Spermatophyta</taxon>
        <taxon>Magnoliopsida</taxon>
        <taxon>eudicotyledons</taxon>
        <taxon>Gunneridae</taxon>
        <taxon>Pentapetalae</taxon>
        <taxon>rosids</taxon>
        <taxon>fabids</taxon>
        <taxon>Rosales</taxon>
        <taxon>Rhamnaceae</taxon>
        <taxon>Paliureae</taxon>
        <taxon>Ziziphus</taxon>
    </lineage>
</organism>